<evidence type="ECO:0000256" key="10">
    <source>
        <dbReference type="ARBA" id="ARBA00022989"/>
    </source>
</evidence>
<evidence type="ECO:0000256" key="14">
    <source>
        <dbReference type="ARBA" id="ARBA00023180"/>
    </source>
</evidence>
<comment type="similarity">
    <text evidence="17">Belongs to the protein kinase superfamily. Ser/Thr protein kinase family.</text>
</comment>
<proteinExistence type="inferred from homology"/>
<evidence type="ECO:0000256" key="6">
    <source>
        <dbReference type="ARBA" id="ARBA00022729"/>
    </source>
</evidence>
<evidence type="ECO:0000259" key="23">
    <source>
        <dbReference type="PROSITE" id="PS50948"/>
    </source>
</evidence>
<feature type="domain" description="Bulb-type lectin" evidence="22">
    <location>
        <begin position="35"/>
        <end position="176"/>
    </location>
</feature>
<keyword evidence="13" id="KW-0675">Receptor</keyword>
<dbReference type="PROSITE" id="PS50011">
    <property type="entry name" value="PROTEIN_KINASE_DOM"/>
    <property type="match status" value="1"/>
</dbReference>
<dbReference type="PROSITE" id="PS00108">
    <property type="entry name" value="PROTEIN_KINASE_ST"/>
    <property type="match status" value="1"/>
</dbReference>
<dbReference type="Pfam" id="PF08276">
    <property type="entry name" value="PAN_2"/>
    <property type="match status" value="1"/>
</dbReference>
<comment type="subcellular location">
    <subcellularLocation>
        <location evidence="1">Membrane</location>
        <topology evidence="1">Single-pass membrane protein</topology>
    </subcellularLocation>
</comment>
<dbReference type="Pfam" id="PF01453">
    <property type="entry name" value="B_lectin"/>
    <property type="match status" value="1"/>
</dbReference>
<dbReference type="EMBL" id="JARPOI010000016">
    <property type="protein sequence ID" value="KAJ9147148.1"/>
    <property type="molecule type" value="Genomic_DNA"/>
</dbReference>
<keyword evidence="10 19" id="KW-1133">Transmembrane helix</keyword>
<dbReference type="Proteomes" id="UP001174677">
    <property type="component" value="Chromosome 16"/>
</dbReference>
<reference evidence="24" key="1">
    <citation type="journal article" date="2023" name="Plant Biotechnol. J.">
        <title>Chromosome-level wild Hevea brasiliensis genome provides new tools for genomic-assisted breeding and valuable loci to elevate rubber yield.</title>
        <authorList>
            <person name="Cheng H."/>
            <person name="Song X."/>
            <person name="Hu Y."/>
            <person name="Wu T."/>
            <person name="Yang Q."/>
            <person name="An Z."/>
            <person name="Feng S."/>
            <person name="Deng Z."/>
            <person name="Wu W."/>
            <person name="Zeng X."/>
            <person name="Tu M."/>
            <person name="Wang X."/>
            <person name="Huang H."/>
        </authorList>
    </citation>
    <scope>NUCLEOTIDE SEQUENCE</scope>
    <source>
        <strain evidence="24">MT/VB/25A 57/8</strain>
    </source>
</reference>
<keyword evidence="3" id="KW-0245">EGF-like domain</keyword>
<keyword evidence="2 17" id="KW-0723">Serine/threonine-protein kinase</keyword>
<keyword evidence="7 17" id="KW-0547">Nucleotide-binding</keyword>
<evidence type="ECO:0000256" key="9">
    <source>
        <dbReference type="ARBA" id="ARBA00022840"/>
    </source>
</evidence>
<keyword evidence="4 17" id="KW-0808">Transferase</keyword>
<evidence type="ECO:0000256" key="11">
    <source>
        <dbReference type="ARBA" id="ARBA00023136"/>
    </source>
</evidence>
<keyword evidence="12" id="KW-1015">Disulfide bond</keyword>
<dbReference type="CDD" id="cd00028">
    <property type="entry name" value="B_lectin"/>
    <property type="match status" value="1"/>
</dbReference>
<organism evidence="24 25">
    <name type="scientific">Hevea brasiliensis</name>
    <name type="common">Para rubber tree</name>
    <name type="synonym">Siphonia brasiliensis</name>
    <dbReference type="NCBI Taxonomy" id="3981"/>
    <lineage>
        <taxon>Eukaryota</taxon>
        <taxon>Viridiplantae</taxon>
        <taxon>Streptophyta</taxon>
        <taxon>Embryophyta</taxon>
        <taxon>Tracheophyta</taxon>
        <taxon>Spermatophyta</taxon>
        <taxon>Magnoliopsida</taxon>
        <taxon>eudicotyledons</taxon>
        <taxon>Gunneridae</taxon>
        <taxon>Pentapetalae</taxon>
        <taxon>rosids</taxon>
        <taxon>fabids</taxon>
        <taxon>Malpighiales</taxon>
        <taxon>Euphorbiaceae</taxon>
        <taxon>Crotonoideae</taxon>
        <taxon>Micrandreae</taxon>
        <taxon>Hevea</taxon>
    </lineage>
</organism>
<dbReference type="InterPro" id="IPR017441">
    <property type="entry name" value="Protein_kinase_ATP_BS"/>
</dbReference>
<dbReference type="PANTHER" id="PTHR47976:SF30">
    <property type="entry name" value="RECEPTOR-LIKE SERINE_THREONINE-PROTEIN KINASE"/>
    <property type="match status" value="1"/>
</dbReference>
<comment type="catalytic activity">
    <reaction evidence="16 17">
        <text>L-seryl-[protein] + ATP = O-phospho-L-seryl-[protein] + ADP + H(+)</text>
        <dbReference type="Rhea" id="RHEA:17989"/>
        <dbReference type="Rhea" id="RHEA-COMP:9863"/>
        <dbReference type="Rhea" id="RHEA-COMP:11604"/>
        <dbReference type="ChEBI" id="CHEBI:15378"/>
        <dbReference type="ChEBI" id="CHEBI:29999"/>
        <dbReference type="ChEBI" id="CHEBI:30616"/>
        <dbReference type="ChEBI" id="CHEBI:83421"/>
        <dbReference type="ChEBI" id="CHEBI:456216"/>
        <dbReference type="EC" id="2.7.11.1"/>
    </reaction>
</comment>
<keyword evidence="5 19" id="KW-0812">Transmembrane</keyword>
<dbReference type="CDD" id="cd14066">
    <property type="entry name" value="STKc_IRAK"/>
    <property type="match status" value="1"/>
</dbReference>
<comment type="caution">
    <text evidence="24">The sequence shown here is derived from an EMBL/GenBank/DDBJ whole genome shotgun (WGS) entry which is preliminary data.</text>
</comment>
<keyword evidence="9 17" id="KW-0067">ATP-binding</keyword>
<evidence type="ECO:0000256" key="16">
    <source>
        <dbReference type="ARBA" id="ARBA00048679"/>
    </source>
</evidence>
<keyword evidence="8 17" id="KW-0418">Kinase</keyword>
<evidence type="ECO:0000313" key="24">
    <source>
        <dbReference type="EMBL" id="KAJ9147148.1"/>
    </source>
</evidence>
<sequence length="839" mass="93958">MGISLTQSLLLCFLLLHYVHLPSAETFRYPTASLSTSWTNSPSLDGSVHFSDGSMVIPILVRARLGPSFACGFFCNGTCDSYLFAIFIVQTGGAYITSMSIVFPQVVWSANRNNPVRINSTLQLTSDGDFILKDSDGFIAWSTNTAGKSVAGLNLTDMGNLVLFDHNNATVWQSFDYPTDSLVPGQKLVAGQKLIPSISDTNWTELNLLSISVTDERAVASLESSPPQVYYEFKFYGRKKNREQTYVILQNGSFALFANSSKPSQPDVYRSIPEALSVQYIRFCPDGHLRVYEMDTDGWKQVADLLSTPNECFYPIVCGNYGICSNGQCRSPSTTYFKQINDTQPNLGFSETTPLSCEDSLNHSFIELNDTTYSPLLSDLKNVDLDPSKGKKKENLDLEKCKEACSKNCSCKAAIFKYGSDSARSYCYLPNQIFSLINNDRRGVHYNTTVYLKVQNASNTEARVPQQKRKSRSTIIWSSLGAFSGLFLVIGVIVLLVWKKRNADVDEEDYLDQVPGMPTRFSYKDLKALTENFSKVLGEGGFGSVFEGTLNDGTTKIAVKRLNGLGQVKKSFLAEVESIGRIHHVNLVRLLGFCADKSRRLLVYEFMSNGSLDKWIFHQTHEFTLVWQQRKKIILDIAKGLTYLHEDCTQKILHLDIKPQNILLDNTFNAKISDFGLSKLIDRDQSKVVTTMRGTPGYLAPEWLSSVITEKADVYSFGVVVLELLCGRRNVDRSQPEEQMHLIRHFEKKAEENQLSDLVDNCSEDMQLHKAEVVSMMKVAAWCLQKDYAMRPSMSMVVKVLEGVAEVEPNLNYNISNPSFTTTSTQVTQLLPFVLSGPR</sequence>
<feature type="transmembrane region" description="Helical" evidence="19">
    <location>
        <begin position="475"/>
        <end position="498"/>
    </location>
</feature>
<evidence type="ECO:0000256" key="12">
    <source>
        <dbReference type="ARBA" id="ARBA00023157"/>
    </source>
</evidence>
<evidence type="ECO:0000256" key="4">
    <source>
        <dbReference type="ARBA" id="ARBA00022679"/>
    </source>
</evidence>
<dbReference type="PROSITE" id="PS00107">
    <property type="entry name" value="PROTEIN_KINASE_ATP"/>
    <property type="match status" value="1"/>
</dbReference>
<protein>
    <recommendedName>
        <fullName evidence="17">Receptor-like serine/threonine-protein kinase</fullName>
        <ecNumber evidence="17">2.7.11.1</ecNumber>
    </recommendedName>
</protein>
<evidence type="ECO:0000256" key="8">
    <source>
        <dbReference type="ARBA" id="ARBA00022777"/>
    </source>
</evidence>
<dbReference type="InterPro" id="IPR008271">
    <property type="entry name" value="Ser/Thr_kinase_AS"/>
</dbReference>
<evidence type="ECO:0000256" key="5">
    <source>
        <dbReference type="ARBA" id="ARBA00022692"/>
    </source>
</evidence>
<dbReference type="Pfam" id="PF00069">
    <property type="entry name" value="Pkinase"/>
    <property type="match status" value="1"/>
</dbReference>
<dbReference type="PIRSF" id="PIRSF000641">
    <property type="entry name" value="SRK"/>
    <property type="match status" value="1"/>
</dbReference>
<dbReference type="PROSITE" id="PS50927">
    <property type="entry name" value="BULB_LECTIN"/>
    <property type="match status" value="1"/>
</dbReference>
<evidence type="ECO:0000259" key="21">
    <source>
        <dbReference type="PROSITE" id="PS50011"/>
    </source>
</evidence>
<evidence type="ECO:0000256" key="2">
    <source>
        <dbReference type="ARBA" id="ARBA00022527"/>
    </source>
</evidence>
<dbReference type="InterPro" id="IPR011009">
    <property type="entry name" value="Kinase-like_dom_sf"/>
</dbReference>
<feature type="signal peptide" evidence="20">
    <location>
        <begin position="1"/>
        <end position="24"/>
    </location>
</feature>
<dbReference type="CDD" id="cd01098">
    <property type="entry name" value="PAN_AP_plant"/>
    <property type="match status" value="1"/>
</dbReference>
<dbReference type="InterPro" id="IPR001480">
    <property type="entry name" value="Bulb-type_lectin_dom"/>
</dbReference>
<evidence type="ECO:0000259" key="22">
    <source>
        <dbReference type="PROSITE" id="PS50927"/>
    </source>
</evidence>
<dbReference type="Gene3D" id="1.10.510.10">
    <property type="entry name" value="Transferase(Phosphotransferase) domain 1"/>
    <property type="match status" value="1"/>
</dbReference>
<feature type="domain" description="Protein kinase" evidence="21">
    <location>
        <begin position="531"/>
        <end position="811"/>
    </location>
</feature>
<dbReference type="SMART" id="SM00108">
    <property type="entry name" value="B_lectin"/>
    <property type="match status" value="1"/>
</dbReference>
<keyword evidence="6 20" id="KW-0732">Signal</keyword>
<keyword evidence="11 19" id="KW-0472">Membrane</keyword>
<dbReference type="InterPro" id="IPR036426">
    <property type="entry name" value="Bulb-type_lectin_dom_sf"/>
</dbReference>
<evidence type="ECO:0000256" key="15">
    <source>
        <dbReference type="ARBA" id="ARBA00047899"/>
    </source>
</evidence>
<dbReference type="Gene3D" id="2.90.10.30">
    <property type="match status" value="1"/>
</dbReference>
<dbReference type="SMART" id="SM00220">
    <property type="entry name" value="S_TKc"/>
    <property type="match status" value="1"/>
</dbReference>
<dbReference type="SUPFAM" id="SSF51110">
    <property type="entry name" value="alpha-D-mannose-specific plant lectins"/>
    <property type="match status" value="1"/>
</dbReference>
<gene>
    <name evidence="24" type="ORF">P3X46_029340</name>
</gene>
<evidence type="ECO:0000256" key="7">
    <source>
        <dbReference type="ARBA" id="ARBA00022741"/>
    </source>
</evidence>
<evidence type="ECO:0000256" key="1">
    <source>
        <dbReference type="ARBA" id="ARBA00004167"/>
    </source>
</evidence>
<evidence type="ECO:0000256" key="19">
    <source>
        <dbReference type="SAM" id="Phobius"/>
    </source>
</evidence>
<keyword evidence="14" id="KW-0325">Glycoprotein</keyword>
<evidence type="ECO:0000256" key="17">
    <source>
        <dbReference type="PIRNR" id="PIRNR000641"/>
    </source>
</evidence>
<evidence type="ECO:0000256" key="3">
    <source>
        <dbReference type="ARBA" id="ARBA00022536"/>
    </source>
</evidence>
<evidence type="ECO:0000256" key="20">
    <source>
        <dbReference type="SAM" id="SignalP"/>
    </source>
</evidence>
<dbReference type="PROSITE" id="PS50948">
    <property type="entry name" value="PAN"/>
    <property type="match status" value="1"/>
</dbReference>
<evidence type="ECO:0000256" key="13">
    <source>
        <dbReference type="ARBA" id="ARBA00023170"/>
    </source>
</evidence>
<comment type="catalytic activity">
    <reaction evidence="15 17">
        <text>L-threonyl-[protein] + ATP = O-phospho-L-threonyl-[protein] + ADP + H(+)</text>
        <dbReference type="Rhea" id="RHEA:46608"/>
        <dbReference type="Rhea" id="RHEA-COMP:11060"/>
        <dbReference type="Rhea" id="RHEA-COMP:11605"/>
        <dbReference type="ChEBI" id="CHEBI:15378"/>
        <dbReference type="ChEBI" id="CHEBI:30013"/>
        <dbReference type="ChEBI" id="CHEBI:30616"/>
        <dbReference type="ChEBI" id="CHEBI:61977"/>
        <dbReference type="ChEBI" id="CHEBI:456216"/>
        <dbReference type="EC" id="2.7.11.1"/>
    </reaction>
</comment>
<dbReference type="PANTHER" id="PTHR47976">
    <property type="entry name" value="G-TYPE LECTIN S-RECEPTOR-LIKE SERINE/THREONINE-PROTEIN KINASE SD2-5"/>
    <property type="match status" value="1"/>
</dbReference>
<accession>A0ABQ9KRX2</accession>
<name>A0ABQ9KRX2_HEVBR</name>
<feature type="chain" id="PRO_5045319098" description="Receptor-like serine/threonine-protein kinase" evidence="20">
    <location>
        <begin position="25"/>
        <end position="839"/>
    </location>
</feature>
<keyword evidence="25" id="KW-1185">Reference proteome</keyword>
<dbReference type="InterPro" id="IPR000719">
    <property type="entry name" value="Prot_kinase_dom"/>
</dbReference>
<dbReference type="InterPro" id="IPR051343">
    <property type="entry name" value="G-type_lectin_kinases/EP1-like"/>
</dbReference>
<evidence type="ECO:0000313" key="25">
    <source>
        <dbReference type="Proteomes" id="UP001174677"/>
    </source>
</evidence>
<dbReference type="EC" id="2.7.11.1" evidence="17"/>
<feature type="domain" description="Apple" evidence="23">
    <location>
        <begin position="357"/>
        <end position="450"/>
    </location>
</feature>
<dbReference type="InterPro" id="IPR003609">
    <property type="entry name" value="Pan_app"/>
</dbReference>
<dbReference type="SUPFAM" id="SSF56112">
    <property type="entry name" value="Protein kinase-like (PK-like)"/>
    <property type="match status" value="1"/>
</dbReference>
<dbReference type="InterPro" id="IPR024171">
    <property type="entry name" value="SRK-like_kinase"/>
</dbReference>
<dbReference type="Gene3D" id="3.30.200.20">
    <property type="entry name" value="Phosphorylase Kinase, domain 1"/>
    <property type="match status" value="1"/>
</dbReference>
<feature type="binding site" evidence="18">
    <location>
        <position position="560"/>
    </location>
    <ligand>
        <name>ATP</name>
        <dbReference type="ChEBI" id="CHEBI:30616"/>
    </ligand>
</feature>
<evidence type="ECO:0000256" key="18">
    <source>
        <dbReference type="PROSITE-ProRule" id="PRU10141"/>
    </source>
</evidence>